<dbReference type="CDD" id="cd18773">
    <property type="entry name" value="PDC1_HK_sensor"/>
    <property type="match status" value="1"/>
</dbReference>
<evidence type="ECO:0000256" key="7">
    <source>
        <dbReference type="ARBA" id="ARBA00023224"/>
    </source>
</evidence>
<evidence type="ECO:0000256" key="4">
    <source>
        <dbReference type="ARBA" id="ARBA00022692"/>
    </source>
</evidence>
<dbReference type="SUPFAM" id="SSF103190">
    <property type="entry name" value="Sensory domain-like"/>
    <property type="match status" value="1"/>
</dbReference>
<evidence type="ECO:0000259" key="10">
    <source>
        <dbReference type="PROSITE" id="PS50111"/>
    </source>
</evidence>
<sequence>MKKFNVLLNTILGTVIIYFIKKLEGLYFFVGVFVLLLILNIVSNRIFSSINLSEEDIEKSEMLKQRNLNQKFSLKLGKLGENLNKFLHDVRIIIGNIYSLSERLNENTNVISQNIYNNSLAFEEILTSIDDLSKTINSQTEEMKKLEHTSDKLFEYANVSKTNSERAINEVKNMNQVIKENKEVFTMVIKLLKRSKDVGNDIASEVVNLTHEVKDIYNIIDEVEGISNKTNLLALNAAIEAARAGEAGRGFAVVAEEIRNLAVQSSNSVGKISDIINLVTEKIIDISNKIQKEMSLVNEDMSVADESIVSLGNIYNTSEQVIKDVEKIYDNSIEQLKLAEEVNKIVKDFTLIVDTTNQVSYRINEESMEHSSAIQSIASSVSELENMSQETFGYVRKYLDSFNITDQMNRRIDESFKVLRDIAKDTSILEKSYGQEARKKLKDIVNSKPYFEIICALNKEGYSAVSNIDEDDFVYNFKHRKYFKEGMKGKEFKSKPYISTDTGNYCVAIAVPIKGENSNVVGVVMADVILS</sequence>
<evidence type="ECO:0000256" key="9">
    <source>
        <dbReference type="SAM" id="Phobius"/>
    </source>
</evidence>
<dbReference type="OrthoDB" id="9816519at2"/>
<organism evidence="11 12">
    <name type="scientific">Tepidibacter thalassicus DSM 15285</name>
    <dbReference type="NCBI Taxonomy" id="1123350"/>
    <lineage>
        <taxon>Bacteria</taxon>
        <taxon>Bacillati</taxon>
        <taxon>Bacillota</taxon>
        <taxon>Clostridia</taxon>
        <taxon>Peptostreptococcales</taxon>
        <taxon>Peptostreptococcaceae</taxon>
        <taxon>Tepidibacter</taxon>
    </lineage>
</organism>
<dbReference type="GO" id="GO:0007165">
    <property type="term" value="P:signal transduction"/>
    <property type="evidence" value="ECO:0007669"/>
    <property type="project" value="UniProtKB-KW"/>
</dbReference>
<feature type="domain" description="Methyl-accepting transducer" evidence="10">
    <location>
        <begin position="114"/>
        <end position="350"/>
    </location>
</feature>
<reference evidence="12" key="1">
    <citation type="submission" date="2016-11" db="EMBL/GenBank/DDBJ databases">
        <authorList>
            <person name="Varghese N."/>
            <person name="Submissions S."/>
        </authorList>
    </citation>
    <scope>NUCLEOTIDE SEQUENCE [LARGE SCALE GENOMIC DNA]</scope>
    <source>
        <strain evidence="12">DSM 15285</strain>
    </source>
</reference>
<dbReference type="AlphaFoldDB" id="A0A1M5TJL2"/>
<dbReference type="GO" id="GO:0006935">
    <property type="term" value="P:chemotaxis"/>
    <property type="evidence" value="ECO:0007669"/>
    <property type="project" value="UniProtKB-KW"/>
</dbReference>
<dbReference type="Gene3D" id="3.30.450.20">
    <property type="entry name" value="PAS domain"/>
    <property type="match status" value="1"/>
</dbReference>
<keyword evidence="7 8" id="KW-0807">Transducer</keyword>
<dbReference type="PANTHER" id="PTHR32089">
    <property type="entry name" value="METHYL-ACCEPTING CHEMOTAXIS PROTEIN MCPB"/>
    <property type="match status" value="1"/>
</dbReference>
<dbReference type="InterPro" id="IPR029151">
    <property type="entry name" value="Sensor-like_sf"/>
</dbReference>
<evidence type="ECO:0000313" key="12">
    <source>
        <dbReference type="Proteomes" id="UP000242520"/>
    </source>
</evidence>
<dbReference type="SUPFAM" id="SSF58104">
    <property type="entry name" value="Methyl-accepting chemotaxis protein (MCP) signaling domain"/>
    <property type="match status" value="1"/>
</dbReference>
<evidence type="ECO:0000256" key="5">
    <source>
        <dbReference type="ARBA" id="ARBA00022989"/>
    </source>
</evidence>
<dbReference type="Proteomes" id="UP000242520">
    <property type="component" value="Unassembled WGS sequence"/>
</dbReference>
<keyword evidence="12" id="KW-1185">Reference proteome</keyword>
<keyword evidence="6 9" id="KW-0472">Membrane</keyword>
<dbReference type="GO" id="GO:0005886">
    <property type="term" value="C:plasma membrane"/>
    <property type="evidence" value="ECO:0007669"/>
    <property type="project" value="UniProtKB-SubCell"/>
</dbReference>
<dbReference type="Pfam" id="PF00015">
    <property type="entry name" value="MCPsignal"/>
    <property type="match status" value="1"/>
</dbReference>
<evidence type="ECO:0000256" key="1">
    <source>
        <dbReference type="ARBA" id="ARBA00004651"/>
    </source>
</evidence>
<dbReference type="PROSITE" id="PS50111">
    <property type="entry name" value="CHEMOTAXIS_TRANSDUC_2"/>
    <property type="match status" value="1"/>
</dbReference>
<evidence type="ECO:0000313" key="11">
    <source>
        <dbReference type="EMBL" id="SHH50894.1"/>
    </source>
</evidence>
<name>A0A1M5TJL2_9FIRM</name>
<evidence type="ECO:0000256" key="8">
    <source>
        <dbReference type="PROSITE-ProRule" id="PRU00284"/>
    </source>
</evidence>
<dbReference type="InterPro" id="IPR004089">
    <property type="entry name" value="MCPsignal_dom"/>
</dbReference>
<evidence type="ECO:0000256" key="6">
    <source>
        <dbReference type="ARBA" id="ARBA00023136"/>
    </source>
</evidence>
<dbReference type="Gene3D" id="1.10.287.950">
    <property type="entry name" value="Methyl-accepting chemotaxis protein"/>
    <property type="match status" value="1"/>
</dbReference>
<dbReference type="RefSeq" id="WP_072726374.1">
    <property type="nucleotide sequence ID" value="NZ_FQXH01000035.1"/>
</dbReference>
<feature type="transmembrane region" description="Helical" evidence="9">
    <location>
        <begin position="26"/>
        <end position="43"/>
    </location>
</feature>
<dbReference type="PANTHER" id="PTHR32089:SF112">
    <property type="entry name" value="LYSOZYME-LIKE PROTEIN-RELATED"/>
    <property type="match status" value="1"/>
</dbReference>
<comment type="subcellular location">
    <subcellularLocation>
        <location evidence="1">Cell membrane</location>
        <topology evidence="1">Multi-pass membrane protein</topology>
    </subcellularLocation>
</comment>
<dbReference type="Pfam" id="PF02743">
    <property type="entry name" value="dCache_1"/>
    <property type="match status" value="1"/>
</dbReference>
<evidence type="ECO:0000256" key="2">
    <source>
        <dbReference type="ARBA" id="ARBA00022475"/>
    </source>
</evidence>
<dbReference type="EMBL" id="FQXH01000035">
    <property type="protein sequence ID" value="SHH50894.1"/>
    <property type="molecule type" value="Genomic_DNA"/>
</dbReference>
<evidence type="ECO:0000256" key="3">
    <source>
        <dbReference type="ARBA" id="ARBA00022500"/>
    </source>
</evidence>
<keyword evidence="2" id="KW-1003">Cell membrane</keyword>
<keyword evidence="3" id="KW-0145">Chemotaxis</keyword>
<dbReference type="STRING" id="1123350.SAMN02744040_02201"/>
<keyword evidence="5 9" id="KW-1133">Transmembrane helix</keyword>
<proteinExistence type="predicted"/>
<accession>A0A1M5TJL2</accession>
<dbReference type="InterPro" id="IPR033479">
    <property type="entry name" value="dCache_1"/>
</dbReference>
<keyword evidence="4 9" id="KW-0812">Transmembrane</keyword>
<dbReference type="SMART" id="SM00283">
    <property type="entry name" value="MA"/>
    <property type="match status" value="1"/>
</dbReference>
<gene>
    <name evidence="11" type="ORF">SAMN02744040_02201</name>
</gene>
<protein>
    <submittedName>
        <fullName evidence="11">Methyl-accepting chemotaxis protein</fullName>
    </submittedName>
</protein>